<dbReference type="RefSeq" id="WP_006758296.1">
    <property type="nucleotide sequence ID" value="NZ_ABLK01000058.1"/>
</dbReference>
<dbReference type="Proteomes" id="UP000004814">
    <property type="component" value="Unassembled WGS sequence"/>
</dbReference>
<reference evidence="1 2" key="1">
    <citation type="submission" date="2008-03" db="EMBL/GenBank/DDBJ databases">
        <title>Sequencing of the draft genome and assembly of Burkholderia ambifaria MEX-5.</title>
        <authorList>
            <consortium name="US DOE Joint Genome Institute (JGI-PGF)"/>
            <person name="Copeland A."/>
            <person name="Lucas S."/>
            <person name="Lapidus A."/>
            <person name="Glavina del Rio T."/>
            <person name="Dalin E."/>
            <person name="Tice H."/>
            <person name="Bruce D."/>
            <person name="Goodwin L."/>
            <person name="Pitluck S."/>
            <person name="Larimer F."/>
            <person name="Land M.L."/>
            <person name="Hauser L."/>
            <person name="Tiedje J."/>
            <person name="Richardson P."/>
        </authorList>
    </citation>
    <scope>NUCLEOTIDE SEQUENCE [LARGE SCALE GENOMIC DNA]</scope>
    <source>
        <strain evidence="1 2">MEX-5</strain>
    </source>
</reference>
<protein>
    <submittedName>
        <fullName evidence="1">Uncharacterized protein</fullName>
    </submittedName>
</protein>
<evidence type="ECO:0000313" key="2">
    <source>
        <dbReference type="Proteomes" id="UP000004814"/>
    </source>
</evidence>
<gene>
    <name evidence="1" type="ORF">BamMEX5DRAFT_2347</name>
</gene>
<proteinExistence type="predicted"/>
<sequence>MDTNLFTDIRNIRELPSFHDAELIGLEHDTENRTLELRFRRIGGQVEALYFSGVISQRLIDFAGQNVASRLLISPRYAFSPAEIRTWVQWINSRDGATGAAISDQKRDEYARDLAAGHLVLFVLEPSCGSEMAVLCASLSLKTSQTG</sequence>
<organism evidence="1 2">
    <name type="scientific">Burkholderia ambifaria MEX-5</name>
    <dbReference type="NCBI Taxonomy" id="396597"/>
    <lineage>
        <taxon>Bacteria</taxon>
        <taxon>Pseudomonadati</taxon>
        <taxon>Pseudomonadota</taxon>
        <taxon>Betaproteobacteria</taxon>
        <taxon>Burkholderiales</taxon>
        <taxon>Burkholderiaceae</taxon>
        <taxon>Burkholderia</taxon>
        <taxon>Burkholderia cepacia complex</taxon>
    </lineage>
</organism>
<accession>B1T3I1</accession>
<name>B1T3I1_9BURK</name>
<dbReference type="AlphaFoldDB" id="B1T3I1"/>
<dbReference type="PATRIC" id="fig|396597.7.peg.5809"/>
<dbReference type="EMBL" id="ABLK01000058">
    <property type="protein sequence ID" value="EDT41894.1"/>
    <property type="molecule type" value="Genomic_DNA"/>
</dbReference>
<comment type="caution">
    <text evidence="1">The sequence shown here is derived from an EMBL/GenBank/DDBJ whole genome shotgun (WGS) entry which is preliminary data.</text>
</comment>
<evidence type="ECO:0000313" key="1">
    <source>
        <dbReference type="EMBL" id="EDT41894.1"/>
    </source>
</evidence>